<dbReference type="InterPro" id="IPR029052">
    <property type="entry name" value="Metallo-depent_PP-like"/>
</dbReference>
<evidence type="ECO:0000256" key="3">
    <source>
        <dbReference type="ARBA" id="ARBA00023277"/>
    </source>
</evidence>
<evidence type="ECO:0000313" key="5">
    <source>
        <dbReference type="Proteomes" id="UP000000442"/>
    </source>
</evidence>
<keyword evidence="5" id="KW-1185">Reference proteome</keyword>
<accession>C0QKA3</accession>
<dbReference type="STRING" id="177437.HRM2_08610"/>
<dbReference type="eggNOG" id="COG3855">
    <property type="taxonomic scope" value="Bacteria"/>
</dbReference>
<keyword evidence="1 4" id="KW-0378">Hydrolase</keyword>
<sequence length="651" mass="74204">MERDPENMRHLSYLTKEHPSQEAVAEAIINLQAQLNLPKGTEHFISDIHGEYEAFCKVVSHASGAIKRKIAEIFNDTLSAAEKLELGALIYSPEKMLGIMLPITDDRRQWYQRTLLHLIHVLRAVSSKYPRSKVQLLIEGRFEMLIEELLYENEQLTDKYEYYQSLLETIITTGQAKIIIINMAKSIQCLAIDHLHIVGDIYDRGPAAHLIMNHLMAYHSADIQWGNHDILWMGAAGGSEACIANVIRISLRHANMETLENGYAVSLLPLASFAIETYGDDPCEVFRSQMFNQLDNSQGEQRLMAQMHKAITIIQFKLEAQIIKRRSEYCLCDRLLYDKIDFDQGTIQINKRAHPLLDKRFQTVTPEDPYTLTPAEQHVVARLKTAFLNSDKLQQHTRFLFAKGSIYKTCNGNLLYHGCIPMNNDGSFMSLQINNKNYAGKDLMEKMHRLARQGFFTTDDSPKKQEGLDAMWYLWCGPCSSLFGKEKMTTFEQYFIADKATHKEPRNIYYTLRDDEGTVRQILEAFALNPDTGHVVNGHVPVIVKEKESPLKAGGRLIVIDGGFARAYQRKTGIAGYTLVFNSWGILLATHQQDEANSSADMEIHDINCTTEIIENQSRRIRIKDSDAGQEIQHRIDELMALKNAYQEGLV</sequence>
<dbReference type="PIRSF" id="PIRSF000906">
    <property type="entry name" value="FBPtase_Bacill"/>
    <property type="match status" value="1"/>
</dbReference>
<dbReference type="KEGG" id="dat:HRM2_08610"/>
<dbReference type="UniPathway" id="UPA00138"/>
<evidence type="ECO:0000256" key="1">
    <source>
        <dbReference type="ARBA" id="ARBA00022801"/>
    </source>
</evidence>
<evidence type="ECO:0000256" key="2">
    <source>
        <dbReference type="ARBA" id="ARBA00023211"/>
    </source>
</evidence>
<evidence type="ECO:0000313" key="4">
    <source>
        <dbReference type="EMBL" id="ACN13974.1"/>
    </source>
</evidence>
<dbReference type="AlphaFoldDB" id="C0QKA3"/>
<gene>
    <name evidence="4" type="primary">fbp1</name>
    <name evidence="4" type="ordered locus">HRM2_08610</name>
</gene>
<dbReference type="OrthoDB" id="9779903at2"/>
<protein>
    <submittedName>
        <fullName evidence="4">Fbp1</fullName>
        <ecNumber evidence="4">3.1.3.11</ecNumber>
    </submittedName>
</protein>
<organism evidence="4 5">
    <name type="scientific">Desulforapulum autotrophicum (strain ATCC 43914 / DSM 3382 / VKM B-1955 / HRM2)</name>
    <name type="common">Desulfobacterium autotrophicum</name>
    <dbReference type="NCBI Taxonomy" id="177437"/>
    <lineage>
        <taxon>Bacteria</taxon>
        <taxon>Pseudomonadati</taxon>
        <taxon>Thermodesulfobacteriota</taxon>
        <taxon>Desulfobacteria</taxon>
        <taxon>Desulfobacterales</taxon>
        <taxon>Desulfobacteraceae</taxon>
        <taxon>Desulforapulum</taxon>
    </lineage>
</organism>
<dbReference type="EMBL" id="CP001087">
    <property type="protein sequence ID" value="ACN13974.1"/>
    <property type="molecule type" value="Genomic_DNA"/>
</dbReference>
<proteinExistence type="inferred from homology"/>
<dbReference type="Proteomes" id="UP000000442">
    <property type="component" value="Chromosome"/>
</dbReference>
<dbReference type="GO" id="GO:0042132">
    <property type="term" value="F:fructose 1,6-bisphosphate 1-phosphatase activity"/>
    <property type="evidence" value="ECO:0007669"/>
    <property type="project" value="UniProtKB-EC"/>
</dbReference>
<keyword evidence="2" id="KW-0464">Manganese</keyword>
<dbReference type="SUPFAM" id="SSF56300">
    <property type="entry name" value="Metallo-dependent phosphatases"/>
    <property type="match status" value="1"/>
</dbReference>
<name>C0QKA3_DESAH</name>
<dbReference type="Gene3D" id="3.60.21.10">
    <property type="match status" value="1"/>
</dbReference>
<dbReference type="Pfam" id="PF06874">
    <property type="entry name" value="FBPase_2"/>
    <property type="match status" value="1"/>
</dbReference>
<reference evidence="4 5" key="1">
    <citation type="journal article" date="2009" name="Environ. Microbiol.">
        <title>Genome sequence of Desulfobacterium autotrophicum HRM2, a marine sulfate reducer oxidizing organic carbon completely to carbon dioxide.</title>
        <authorList>
            <person name="Strittmatter A.W."/>
            <person name="Liesegang H."/>
            <person name="Rabus R."/>
            <person name="Decker I."/>
            <person name="Amann J."/>
            <person name="Andres S."/>
            <person name="Henne A."/>
            <person name="Fricke W.F."/>
            <person name="Martinez-Arias R."/>
            <person name="Bartels D."/>
            <person name="Goesmann A."/>
            <person name="Krause L."/>
            <person name="Puehler A."/>
            <person name="Klenk H.P."/>
            <person name="Richter M."/>
            <person name="Schuler M."/>
            <person name="Gloeckner F.O."/>
            <person name="Meyerdierks A."/>
            <person name="Gottschalk G."/>
            <person name="Amann R."/>
        </authorList>
    </citation>
    <scope>NUCLEOTIDE SEQUENCE [LARGE SCALE GENOMIC DNA]</scope>
    <source>
        <strain evidence="5">ATCC 43914 / DSM 3382 / HRM2</strain>
    </source>
</reference>
<dbReference type="HOGENOM" id="CLU_028392_2_0_7"/>
<dbReference type="EC" id="3.1.3.11" evidence="4"/>
<dbReference type="RefSeq" id="WP_012663214.1">
    <property type="nucleotide sequence ID" value="NC_012108.1"/>
</dbReference>
<keyword evidence="3" id="KW-0119">Carbohydrate metabolism</keyword>
<dbReference type="GO" id="GO:0006094">
    <property type="term" value="P:gluconeogenesis"/>
    <property type="evidence" value="ECO:0007669"/>
    <property type="project" value="UniProtKB-UniPathway"/>
</dbReference>
<dbReference type="InterPro" id="IPR009164">
    <property type="entry name" value="FBPtase_class3"/>
</dbReference>
<dbReference type="HAMAP" id="MF_01854">
    <property type="entry name" value="FBPase_class3"/>
    <property type="match status" value="1"/>
</dbReference>